<dbReference type="AlphaFoldDB" id="A0A8H3X7Z7"/>
<dbReference type="Pfam" id="PF07406">
    <property type="entry name" value="NICE-3"/>
    <property type="match status" value="1"/>
</dbReference>
<dbReference type="EMBL" id="WTPW01001750">
    <property type="protein sequence ID" value="KAF0416432.1"/>
    <property type="molecule type" value="Genomic_DNA"/>
</dbReference>
<protein>
    <recommendedName>
        <fullName evidence="3 7">Defect at low temperature protein 1</fullName>
    </recommendedName>
</protein>
<keyword evidence="9" id="KW-1185">Reference proteome</keyword>
<keyword evidence="5 7" id="KW-1133">Transmembrane helix</keyword>
<organism evidence="8 9">
    <name type="scientific">Gigaspora margarita</name>
    <dbReference type="NCBI Taxonomy" id="4874"/>
    <lineage>
        <taxon>Eukaryota</taxon>
        <taxon>Fungi</taxon>
        <taxon>Fungi incertae sedis</taxon>
        <taxon>Mucoromycota</taxon>
        <taxon>Glomeromycotina</taxon>
        <taxon>Glomeromycetes</taxon>
        <taxon>Diversisporales</taxon>
        <taxon>Gigasporaceae</taxon>
        <taxon>Gigaspora</taxon>
    </lineage>
</organism>
<comment type="function">
    <text evidence="1 7">Required for growth under high-pressure and low-temperature conditions.</text>
</comment>
<evidence type="ECO:0000313" key="9">
    <source>
        <dbReference type="Proteomes" id="UP000439903"/>
    </source>
</evidence>
<evidence type="ECO:0000256" key="6">
    <source>
        <dbReference type="ARBA" id="ARBA00023136"/>
    </source>
</evidence>
<gene>
    <name evidence="7" type="primary">DLT1</name>
    <name evidence="8" type="ORF">F8M41_007418</name>
</gene>
<dbReference type="PANTHER" id="PTHR40021">
    <property type="entry name" value="DEFECT AT LOW TEMPERATURE PROTEIN 1"/>
    <property type="match status" value="1"/>
</dbReference>
<feature type="transmembrane region" description="Helical" evidence="7">
    <location>
        <begin position="12"/>
        <end position="32"/>
    </location>
</feature>
<sequence length="226" mass="25926">MVVCKGVGNCLYTSSLFILTFLTIIALGISAYDIIYNAKTREHFLYVYIASGSYFLTGFITVLLGWCRLNLVKNALANIPKSYMPIKKKDLPNSVFNLITGELTRVSKIAWTAEPKPEDVNLPGWGRLGSDYDDIHFKTSMIDTFSLIEQTALKKSSSLRRQHSMSVQRYIDLLIEHRAIDRNLGHAYVEGYERARFSEDEIHQEHYTEFMKLVLQLLRRLGYNGD</sequence>
<comment type="caution">
    <text evidence="8">The sequence shown here is derived from an EMBL/GenBank/DDBJ whole genome shotgun (WGS) entry which is preliminary data.</text>
</comment>
<evidence type="ECO:0000313" key="8">
    <source>
        <dbReference type="EMBL" id="KAF0416432.1"/>
    </source>
</evidence>
<dbReference type="Proteomes" id="UP000439903">
    <property type="component" value="Unassembled WGS sequence"/>
</dbReference>
<evidence type="ECO:0000256" key="2">
    <source>
        <dbReference type="ARBA" id="ARBA00005550"/>
    </source>
</evidence>
<accession>A0A8H3X7Z7</accession>
<dbReference type="InterPro" id="IPR010876">
    <property type="entry name" value="C1orf43"/>
</dbReference>
<name>A0A8H3X7Z7_GIGMA</name>
<feature type="transmembrane region" description="Helical" evidence="7">
    <location>
        <begin position="44"/>
        <end position="66"/>
    </location>
</feature>
<evidence type="ECO:0000256" key="4">
    <source>
        <dbReference type="ARBA" id="ARBA00022692"/>
    </source>
</evidence>
<dbReference type="InterPro" id="IPR038869">
    <property type="entry name" value="DLT1"/>
</dbReference>
<comment type="similarity">
    <text evidence="2 7">Belongs to the DLT1 family.</text>
</comment>
<dbReference type="OrthoDB" id="337038at2759"/>
<dbReference type="PANTHER" id="PTHR40021:SF1">
    <property type="entry name" value="DEFECT AT LOW TEMPERATURE PROTEIN 1"/>
    <property type="match status" value="1"/>
</dbReference>
<keyword evidence="4 7" id="KW-0812">Transmembrane</keyword>
<evidence type="ECO:0000256" key="5">
    <source>
        <dbReference type="ARBA" id="ARBA00022989"/>
    </source>
</evidence>
<dbReference type="GO" id="GO:0016020">
    <property type="term" value="C:membrane"/>
    <property type="evidence" value="ECO:0007669"/>
    <property type="project" value="UniProtKB-SubCell"/>
</dbReference>
<comment type="subcellular location">
    <subcellularLocation>
        <location evidence="7">Membrane</location>
        <topology evidence="7">Multi-pass membrane protein</topology>
    </subcellularLocation>
</comment>
<reference evidence="8 9" key="1">
    <citation type="journal article" date="2019" name="Environ. Microbiol.">
        <title>At the nexus of three kingdoms: the genome of the mycorrhizal fungus Gigaspora margarita provides insights into plant, endobacterial and fungal interactions.</title>
        <authorList>
            <person name="Venice F."/>
            <person name="Ghignone S."/>
            <person name="Salvioli di Fossalunga A."/>
            <person name="Amselem J."/>
            <person name="Novero M."/>
            <person name="Xianan X."/>
            <person name="Sedzielewska Toro K."/>
            <person name="Morin E."/>
            <person name="Lipzen A."/>
            <person name="Grigoriev I.V."/>
            <person name="Henrissat B."/>
            <person name="Martin F.M."/>
            <person name="Bonfante P."/>
        </authorList>
    </citation>
    <scope>NUCLEOTIDE SEQUENCE [LARGE SCALE GENOMIC DNA]</scope>
    <source>
        <strain evidence="8 9">BEG34</strain>
    </source>
</reference>
<evidence type="ECO:0000256" key="1">
    <source>
        <dbReference type="ARBA" id="ARBA00002489"/>
    </source>
</evidence>
<evidence type="ECO:0000256" key="3">
    <source>
        <dbReference type="ARBA" id="ARBA00021353"/>
    </source>
</evidence>
<evidence type="ECO:0000256" key="7">
    <source>
        <dbReference type="RuleBase" id="RU367100"/>
    </source>
</evidence>
<keyword evidence="6 7" id="KW-0472">Membrane</keyword>
<proteinExistence type="inferred from homology"/>